<dbReference type="PRINTS" id="PR00868">
    <property type="entry name" value="DNAPOLI"/>
</dbReference>
<feature type="compositionally biased region" description="Polar residues" evidence="28">
    <location>
        <begin position="1862"/>
        <end position="1871"/>
    </location>
</feature>
<evidence type="ECO:0000256" key="10">
    <source>
        <dbReference type="ARBA" id="ARBA00022679"/>
    </source>
</evidence>
<keyword evidence="13" id="KW-0227">DNA damage</keyword>
<evidence type="ECO:0000256" key="16">
    <source>
        <dbReference type="ARBA" id="ARBA00022840"/>
    </source>
</evidence>
<dbReference type="InterPro" id="IPR011545">
    <property type="entry name" value="DEAD/DEAH_box_helicase_dom"/>
</dbReference>
<feature type="compositionally biased region" description="Basic and acidic residues" evidence="28">
    <location>
        <begin position="1170"/>
        <end position="1188"/>
    </location>
</feature>
<dbReference type="InterPro" id="IPR048960">
    <property type="entry name" value="POLQ-like_helical"/>
</dbReference>
<dbReference type="FunFam" id="3.40.50.300:FF:000753">
    <property type="entry name" value="Polymerase (DNA directed), theta"/>
    <property type="match status" value="1"/>
</dbReference>
<comment type="subunit">
    <text evidence="25">Homomultimer; forms homodimers and homotetramers. Interacts with RAD51. Interacts with ORC2 and ORC4. Interacts with RHNO1; interaction takes place during mitosis and promotes POLQ recruitment to DNA damage sites. Interacts (when phosphorylated) with TOPBP1 (via BRCT domains 7 and 8); promoting POLQ recruitment to DNA damage sites.</text>
</comment>
<dbReference type="PROSITE" id="PS00447">
    <property type="entry name" value="DNA_POLYMERASE_A"/>
    <property type="match status" value="1"/>
</dbReference>
<feature type="domain" description="Helicase C-terminal" evidence="30">
    <location>
        <begin position="557"/>
        <end position="784"/>
    </location>
</feature>
<feature type="region of interest" description="Disordered" evidence="28">
    <location>
        <begin position="167"/>
        <end position="241"/>
    </location>
</feature>
<dbReference type="KEGG" id="csem:103383715"/>
<feature type="compositionally biased region" description="Basic and acidic residues" evidence="28">
    <location>
        <begin position="1698"/>
        <end position="1708"/>
    </location>
</feature>
<feature type="compositionally biased region" description="Polar residues" evidence="28">
    <location>
        <begin position="1189"/>
        <end position="1199"/>
    </location>
</feature>
<name>A0A3P8V441_CYNSE</name>
<feature type="region of interest" description="Disordered" evidence="28">
    <location>
        <begin position="1696"/>
        <end position="1744"/>
    </location>
</feature>
<dbReference type="FunFam" id="1.10.150.20:FF:000036">
    <property type="entry name" value="Polymerase (DNA directed), theta"/>
    <property type="match status" value="1"/>
</dbReference>
<proteinExistence type="inferred from homology"/>
<evidence type="ECO:0000256" key="9">
    <source>
        <dbReference type="ARBA" id="ARBA00022553"/>
    </source>
</evidence>
<feature type="region of interest" description="Disordered" evidence="28">
    <location>
        <begin position="1387"/>
        <end position="1451"/>
    </location>
</feature>
<dbReference type="SUPFAM" id="SSF56672">
    <property type="entry name" value="DNA/RNA polymerases"/>
    <property type="match status" value="1"/>
</dbReference>
<evidence type="ECO:0000256" key="3">
    <source>
        <dbReference type="ARBA" id="ARBA00004286"/>
    </source>
</evidence>
<dbReference type="InterPro" id="IPR036397">
    <property type="entry name" value="RNaseH_sf"/>
</dbReference>
<dbReference type="Gene3D" id="3.40.50.300">
    <property type="entry name" value="P-loop containing nucleotide triphosphate hydrolases"/>
    <property type="match status" value="2"/>
</dbReference>
<evidence type="ECO:0000256" key="28">
    <source>
        <dbReference type="SAM" id="MobiDB-lite"/>
    </source>
</evidence>
<comment type="cofactor">
    <cofactor evidence="1">
        <name>Mg(2+)</name>
        <dbReference type="ChEBI" id="CHEBI:18420"/>
    </cofactor>
</comment>
<dbReference type="Pfam" id="PF00271">
    <property type="entry name" value="Helicase_C"/>
    <property type="match status" value="1"/>
</dbReference>
<keyword evidence="16" id="KW-0067">ATP-binding</keyword>
<comment type="similarity">
    <text evidence="4">Belongs to the DNA polymerase type-A family.</text>
</comment>
<feature type="compositionally biased region" description="Low complexity" evidence="28">
    <location>
        <begin position="102"/>
        <end position="112"/>
    </location>
</feature>
<dbReference type="FunFam" id="1.20.1060.10:FF:000002">
    <property type="entry name" value="Polymerase (DNA directed), theta"/>
    <property type="match status" value="1"/>
</dbReference>
<sequence length="2755" mass="304407">MSRISGPVKQKCYLGQHQIKKKKTCEDSLQKACYRSDKANKDENTVRDNLRVEKAALPLGESTLALDEEILKVLDADNLAKPAVHDTYQTALKRNAQEQPESSSSALGSLRSVGPFAHNKSNSCMVLSSPTNKGQPSIQAKEGNPNNDFKRPGWTTDCKDLAQKLLFGEDSEELENARKDSGRRPSTSAPTCNNEMPCPEIKSHQQTGRSTKKRPVSKKQNSPLVTEESGTSKNAGSPLDASRDYILFSPTRLAAAMKKAKLQQSLQNGSLSVLTVLSGLELSTLNDTTPQPGIALCAPMEQGEKLLLSSWGLPKPILERYKKHGVTQMFEWQAQCLTVGNVLQGGNLVYSAPTSAGKTLVSELLLLKRVLETKRKALFILPFVSVAKEKLHYLQSVFEEAGIRVEGYIGSTSAAGGFTALDVAVCTIEKANSLINRLIEEDGMGLLGMVVVDELHMVGDSGRGYLLELLLTKICYIAQKQNTTGSLSGGVQIIGMSATLPNLSLLATWLGAELYQTDYRPVPLLEHLKVGCNFYDKSLSVVQHFTPLLNIRGDDDHIVSLCYETVREGHSVLMFCPSKNWCEKLADSVAREFYNLKHTKQQTGSDIQPVCLDQDGLVDVLAQLSRTPAGLDPILQRTVPWGVGFHHAGLTFDERDVLEGAFRQGIVKVLVATSTLSSGVNLPARRVIIRTPTFNGHVLDALTYKQMAGRAGRKGVDTIGESVLLCKETEHKKGISLLKGALQPISSCLSRREGEGVTTSMLRAILEIIVGGVASTPQDVRLYASCSLLAASMKCDRNDKSGEETNKGAIEACVEWLMENEFITIQKDAQEERYCPTQLGAATLSSSLSPPESIGIFADLQRAMKGFVLENDLHILYLITPLYTEWTTIDWYQFFCLWEQLSSSMKRVAEMVGVQESFLARSVNGKLFAKTEKQRRQMAIHKRFFTTLVLQDLVNEVPLGTVASKYNCSRGQLQSLQQSASTYSGMVTVFCRRLGWHNMELLLTQYQTRLSFGVQRELVDLVRVSLLNATRARALYAQGLCTVAELARASVSDVEKALRNAVPFKSSKRAVDECEMEAAERRNIRCVWVSGGRALTEQEAATEIVSEARLLLQEDLARLGVQWDPAVLHPGAPAANSPDDHQSSDSELSSNSHLSSKGLMPEKNNQEVFQKSEETVRPGNEATEKSESDLCSEQRTSKSIAKEEKEKLEVHERIDLTEQECRQTADLKQEESSLDTKKAEMDEQLPVENKTENQKQENQMATRSEEIKDECKKPQEKKVEVSPRGLGHNIKHPIPGRSLTQELAEIDLSPLPEVLPQAQLSPPSMPPPRIRTPISWVEKRQSASLGDNGTTGRAASPVQRRKVCYSNVLSKVLHSLQTDKYIQEDVEADQTSTTTPAHNSSESTEQVQQTVTASTPGNAGAFNSTQGNTSNSAPLISPEAKRRRMEDGEMDKFSSPELYAGEIPDAQVEQNIQMREESFGDSFELDSQTERVIFQQTFQHRNGNDAETDMIEDTDIQVVGDREEEKEEKEEMDIEVVGDREEENIQRFNISLTDSLNGLILNTSQQIPPGLDEGENVEEIKNESTCEQNEEAQDHFGSLNGSSGFLFDSLCDSALLAALSPQQIPPQFNGEEPAEGAGDNECSPLPSAQERHRSKLLADQMAEKLEAIQWGESSFNLSEWGDSLFVGEHFMERQSLYRRPERSQKDTEAIGPLPQQHNRDQLSSSPGLPAETWPQPGLSVPQNKCSSTIAKTHNEFMRQGRTNAEVENGKQEEKDKDAIAKKLLSNTDPETHVFCSPGMQDIFDQWPNMSDHSWPNTTAGHTNTHKQTAVNSVDAPDAPLTSRQVGKERRELNLPPTAAAETDSNSPQASRQDTEKLAERPGSAGDLVPPTQETPPVTPRVKLTTTSVQSPVTTQPLNQSTPSTLPQQKLTVPTCYTTQPRHSNHIQTATFGQTRTAAHTQKNAPSAPKLRTTPRRGPTTKLDQKCNKVQLSVSPSDTDSSVIDEGFSLQLSQDTSPGESSVNSGAFTIVDVASNKRLFDTFITEWKTKNRFSLSIACERGEDRHAFGGDIGGEHKRADQNLNRTDGFPVGDSEELLLIGMSVCWGGRDAYYISLQKEQSRGLSASLAPPLLDDDLSVGERLRQVKACLNRPSTGRSAAVVVTYDIIQVFKTLVLSCDISLEGNCEDPKVACWLLDPSSEERTLHNMVTVFCPRELPLLDGLGNAHAYCPRVRAATTSVLVHTVMNHVTGLLEKDGLLDVFRNIEMPSQVCLALLELNGLGFSVEECERQKHVMQAKLAALESQAYSLAGHSFSLTCVDDVAQVLYLELHLPPNGDLSGLKSKKTLGYSRRGGGRVRLGKQFSTTKDVLEKLKPLHPLPGVILEWRRITNALTKVVFPLQREKKYHPTLDMDRIYPIAQTHTATGRVSFTEPNVQNVPKDFEIHMPVIVDESPPSQDRNKINKKQGRKRLPVVSSVSADQGPTFSVSMRHAFVPFSGGMILAADYSQLELRILAHLSKDQRLLQVLNGGADVFRCIAAEWKSVDPETVTDNLRQQAKQICYGIIYGMGAKSLGEQMGVDENDAACYIESFKARYKGINAFLKDTVKKCVKNGYVQTLMGRRRNLPGITNTNPHIQAHAERQAVNTTVQGPAADIVKLATVNIQRRLRKMYPAAPLSHQHTHSASRRRRTGTSHLRGAYFVLQLHDELIYETTEEDLIQVAQTVKREMESAVKLYVKLKAKVKVGPSWGNLQDLDL</sequence>
<dbReference type="CDD" id="cd18026">
    <property type="entry name" value="DEXHc_POLQ-like"/>
    <property type="match status" value="1"/>
</dbReference>
<evidence type="ECO:0000256" key="24">
    <source>
        <dbReference type="ARBA" id="ARBA00049244"/>
    </source>
</evidence>
<dbReference type="FunFam" id="3.40.50.300:FF:000885">
    <property type="entry name" value="DNA polymerase theta"/>
    <property type="match status" value="1"/>
</dbReference>
<feature type="compositionally biased region" description="Polar residues" evidence="28">
    <location>
        <begin position="1389"/>
        <end position="1434"/>
    </location>
</feature>
<comment type="catalytic activity">
    <reaction evidence="24">
        <text>DNA(n) + a 2'-deoxyribonucleoside 5'-triphosphate = DNA(n+1) + diphosphate</text>
        <dbReference type="Rhea" id="RHEA:22508"/>
        <dbReference type="Rhea" id="RHEA-COMP:17339"/>
        <dbReference type="Rhea" id="RHEA-COMP:17340"/>
        <dbReference type="ChEBI" id="CHEBI:33019"/>
        <dbReference type="ChEBI" id="CHEBI:61560"/>
        <dbReference type="ChEBI" id="CHEBI:173112"/>
        <dbReference type="EC" id="2.7.7.7"/>
    </reaction>
</comment>
<keyword evidence="20" id="KW-0539">Nucleus</keyword>
<feature type="compositionally biased region" description="Polar residues" evidence="28">
    <location>
        <begin position="1953"/>
        <end position="1964"/>
    </location>
</feature>
<reference evidence="31 32" key="1">
    <citation type="journal article" date="2014" name="Nat. Genet.">
        <title>Whole-genome sequence of a flatfish provides insights into ZW sex chromosome evolution and adaptation to a benthic lifestyle.</title>
        <authorList>
            <person name="Chen S."/>
            <person name="Zhang G."/>
            <person name="Shao C."/>
            <person name="Huang Q."/>
            <person name="Liu G."/>
            <person name="Zhang P."/>
            <person name="Song W."/>
            <person name="An N."/>
            <person name="Chalopin D."/>
            <person name="Volff J.N."/>
            <person name="Hong Y."/>
            <person name="Li Q."/>
            <person name="Sha Z."/>
            <person name="Zhou H."/>
            <person name="Xie M."/>
            <person name="Yu Q."/>
            <person name="Liu Y."/>
            <person name="Xiang H."/>
            <person name="Wang N."/>
            <person name="Wu K."/>
            <person name="Yang C."/>
            <person name="Zhou Q."/>
            <person name="Liao X."/>
            <person name="Yang L."/>
            <person name="Hu Q."/>
            <person name="Zhang J."/>
            <person name="Meng L."/>
            <person name="Jin L."/>
            <person name="Tian Y."/>
            <person name="Lian J."/>
            <person name="Yang J."/>
            <person name="Miao G."/>
            <person name="Liu S."/>
            <person name="Liang Z."/>
            <person name="Yan F."/>
            <person name="Li Y."/>
            <person name="Sun B."/>
            <person name="Zhang H."/>
            <person name="Zhang J."/>
            <person name="Zhu Y."/>
            <person name="Du M."/>
            <person name="Zhao Y."/>
            <person name="Schartl M."/>
            <person name="Tang Q."/>
            <person name="Wang J."/>
        </authorList>
    </citation>
    <scope>NUCLEOTIDE SEQUENCE</scope>
</reference>
<dbReference type="Proteomes" id="UP000265120">
    <property type="component" value="Chromosome 9"/>
</dbReference>
<feature type="region of interest" description="Disordered" evidence="28">
    <location>
        <begin position="1624"/>
        <end position="1652"/>
    </location>
</feature>
<dbReference type="PANTHER" id="PTHR10133">
    <property type="entry name" value="DNA POLYMERASE I"/>
    <property type="match status" value="1"/>
</dbReference>
<feature type="compositionally biased region" description="Basic and acidic residues" evidence="28">
    <location>
        <begin position="1263"/>
        <end position="1281"/>
    </location>
</feature>
<feature type="compositionally biased region" description="Polar residues" evidence="28">
    <location>
        <begin position="1917"/>
        <end position="1926"/>
    </location>
</feature>
<evidence type="ECO:0000259" key="29">
    <source>
        <dbReference type="PROSITE" id="PS51192"/>
    </source>
</evidence>
<dbReference type="Ensembl" id="ENSCSET00000007961.1">
    <property type="protein sequence ID" value="ENSCSEP00000007876.1"/>
    <property type="gene ID" value="ENSCSEG00000005068.1"/>
</dbReference>
<dbReference type="GO" id="GO:0006261">
    <property type="term" value="P:DNA-templated DNA replication"/>
    <property type="evidence" value="ECO:0007669"/>
    <property type="project" value="InterPro"/>
</dbReference>
<dbReference type="FunFam" id="1.10.3380.20:FF:000001">
    <property type="entry name" value="DNA polymerase theta"/>
    <property type="match status" value="1"/>
</dbReference>
<comment type="subcellular location">
    <subcellularLocation>
        <location evidence="3">Chromosome</location>
    </subcellularLocation>
    <subcellularLocation>
        <location evidence="2">Nucleus</location>
    </subcellularLocation>
</comment>
<evidence type="ECO:0000256" key="17">
    <source>
        <dbReference type="ARBA" id="ARBA00022932"/>
    </source>
</evidence>
<evidence type="ECO:0000256" key="2">
    <source>
        <dbReference type="ARBA" id="ARBA00004123"/>
    </source>
</evidence>
<dbReference type="STRING" id="244447.ENSCSEP00000007876"/>
<feature type="compositionally biased region" description="Polar residues" evidence="28">
    <location>
        <begin position="1807"/>
        <end position="1831"/>
    </location>
</feature>
<dbReference type="CDD" id="cd08638">
    <property type="entry name" value="DNA_pol_A_theta"/>
    <property type="match status" value="1"/>
</dbReference>
<dbReference type="Gene3D" id="1.10.150.20">
    <property type="entry name" value="5' to 3' exonuclease, C-terminal subdomain"/>
    <property type="match status" value="1"/>
</dbReference>
<feature type="compositionally biased region" description="Polar residues" evidence="28">
    <location>
        <begin position="184"/>
        <end position="194"/>
    </location>
</feature>
<dbReference type="InterPro" id="IPR046931">
    <property type="entry name" value="HTH_61"/>
</dbReference>
<dbReference type="GO" id="GO:0016787">
    <property type="term" value="F:hydrolase activity"/>
    <property type="evidence" value="ECO:0007669"/>
    <property type="project" value="UniProtKB-KW"/>
</dbReference>
<keyword evidence="9" id="KW-0597">Phosphoprotein</keyword>
<evidence type="ECO:0000313" key="32">
    <source>
        <dbReference type="Proteomes" id="UP000265120"/>
    </source>
</evidence>
<dbReference type="SMART" id="SM00490">
    <property type="entry name" value="HELICc"/>
    <property type="match status" value="1"/>
</dbReference>
<dbReference type="SUPFAM" id="SSF158702">
    <property type="entry name" value="Sec63 N-terminal domain-like"/>
    <property type="match status" value="1"/>
</dbReference>
<dbReference type="Gene3D" id="3.30.420.10">
    <property type="entry name" value="Ribonuclease H-like superfamily/Ribonuclease H"/>
    <property type="match status" value="1"/>
</dbReference>
<dbReference type="InterPro" id="IPR002298">
    <property type="entry name" value="DNA_polymerase_A"/>
</dbReference>
<evidence type="ECO:0000256" key="26">
    <source>
        <dbReference type="ARBA" id="ARBA00074669"/>
    </source>
</evidence>
<dbReference type="PROSITE" id="PS51194">
    <property type="entry name" value="HELICASE_CTER"/>
    <property type="match status" value="1"/>
</dbReference>
<evidence type="ECO:0000256" key="22">
    <source>
        <dbReference type="ARBA" id="ARBA00047995"/>
    </source>
</evidence>
<dbReference type="GO" id="GO:0097681">
    <property type="term" value="P:double-strand break repair via alternative nonhomologous end joining"/>
    <property type="evidence" value="ECO:0007669"/>
    <property type="project" value="TreeGrafter"/>
</dbReference>
<evidence type="ECO:0000256" key="18">
    <source>
        <dbReference type="ARBA" id="ARBA00022990"/>
    </source>
</evidence>
<feature type="compositionally biased region" description="Polar residues" evidence="28">
    <location>
        <begin position="218"/>
        <end position="235"/>
    </location>
</feature>
<dbReference type="GO" id="GO:0005694">
    <property type="term" value="C:chromosome"/>
    <property type="evidence" value="ECO:0007669"/>
    <property type="project" value="UniProtKB-SubCell"/>
</dbReference>
<dbReference type="Pfam" id="PF21099">
    <property type="entry name" value="POLQ_helical"/>
    <property type="match status" value="1"/>
</dbReference>
<dbReference type="SMART" id="SM00482">
    <property type="entry name" value="POLAc"/>
    <property type="match status" value="1"/>
</dbReference>
<evidence type="ECO:0000256" key="15">
    <source>
        <dbReference type="ARBA" id="ARBA00022806"/>
    </source>
</evidence>
<dbReference type="InterPro" id="IPR001650">
    <property type="entry name" value="Helicase_C-like"/>
</dbReference>
<feature type="region of interest" description="Disordered" evidence="28">
    <location>
        <begin position="1806"/>
        <end position="1926"/>
    </location>
</feature>
<dbReference type="SUPFAM" id="SSF52540">
    <property type="entry name" value="P-loop containing nucleoside triphosphate hydrolases"/>
    <property type="match status" value="1"/>
</dbReference>
<keyword evidence="14" id="KW-0378">Hydrolase</keyword>
<reference evidence="31" key="3">
    <citation type="submission" date="2025-09" db="UniProtKB">
        <authorList>
            <consortium name="Ensembl"/>
        </authorList>
    </citation>
    <scope>IDENTIFICATION</scope>
</reference>
<organism evidence="31 32">
    <name type="scientific">Cynoglossus semilaevis</name>
    <name type="common">Tongue sole</name>
    <dbReference type="NCBI Taxonomy" id="244447"/>
    <lineage>
        <taxon>Eukaryota</taxon>
        <taxon>Metazoa</taxon>
        <taxon>Chordata</taxon>
        <taxon>Craniata</taxon>
        <taxon>Vertebrata</taxon>
        <taxon>Euteleostomi</taxon>
        <taxon>Actinopterygii</taxon>
        <taxon>Neopterygii</taxon>
        <taxon>Teleostei</taxon>
        <taxon>Neoteleostei</taxon>
        <taxon>Acanthomorphata</taxon>
        <taxon>Carangaria</taxon>
        <taxon>Pleuronectiformes</taxon>
        <taxon>Pleuronectoidei</taxon>
        <taxon>Cynoglossidae</taxon>
        <taxon>Cynoglossinae</taxon>
        <taxon>Cynoglossus</taxon>
    </lineage>
</organism>
<dbReference type="GO" id="GO:0003887">
    <property type="term" value="F:DNA-directed DNA polymerase activity"/>
    <property type="evidence" value="ECO:0007669"/>
    <property type="project" value="UniProtKB-KW"/>
</dbReference>
<feature type="region of interest" description="Disordered" evidence="28">
    <location>
        <begin position="1129"/>
        <end position="1206"/>
    </location>
</feature>
<dbReference type="Pfam" id="PF00476">
    <property type="entry name" value="DNA_pol_A"/>
    <property type="match status" value="1"/>
</dbReference>
<evidence type="ECO:0000256" key="5">
    <source>
        <dbReference type="ARBA" id="ARBA00012417"/>
    </source>
</evidence>
<protein>
    <recommendedName>
        <fullName evidence="26">DNA polymerase theta</fullName>
        <ecNumber evidence="6">2.7.7.49</ecNumber>
        <ecNumber evidence="5">2.7.7.7</ecNumber>
        <ecNumber evidence="7">3.6.4.12</ecNumber>
    </recommendedName>
    <alternativeName>
        <fullName evidence="27">DNA polymerase eta</fullName>
    </alternativeName>
</protein>
<comment type="catalytic activity">
    <reaction evidence="22">
        <text>ATP + H2O = ADP + phosphate + H(+)</text>
        <dbReference type="Rhea" id="RHEA:13065"/>
        <dbReference type="ChEBI" id="CHEBI:15377"/>
        <dbReference type="ChEBI" id="CHEBI:15378"/>
        <dbReference type="ChEBI" id="CHEBI:30616"/>
        <dbReference type="ChEBI" id="CHEBI:43474"/>
        <dbReference type="ChEBI" id="CHEBI:456216"/>
        <dbReference type="EC" id="3.6.4.12"/>
    </reaction>
</comment>
<dbReference type="Pfam" id="PF20470">
    <property type="entry name" value="HTH_61"/>
    <property type="match status" value="1"/>
</dbReference>
<evidence type="ECO:0000256" key="12">
    <source>
        <dbReference type="ARBA" id="ARBA00022741"/>
    </source>
</evidence>
<dbReference type="Gene3D" id="1.10.3380.20">
    <property type="match status" value="1"/>
</dbReference>
<evidence type="ECO:0000256" key="25">
    <source>
        <dbReference type="ARBA" id="ARBA00062978"/>
    </source>
</evidence>
<keyword evidence="12" id="KW-0547">Nucleotide-binding</keyword>
<feature type="compositionally biased region" description="Basic and acidic residues" evidence="28">
    <location>
        <begin position="1221"/>
        <end position="1241"/>
    </location>
</feature>
<dbReference type="GO" id="GO:0005634">
    <property type="term" value="C:nucleus"/>
    <property type="evidence" value="ECO:0007669"/>
    <property type="project" value="UniProtKB-SubCell"/>
</dbReference>
<dbReference type="GO" id="GO:0003964">
    <property type="term" value="F:RNA-directed DNA polymerase activity"/>
    <property type="evidence" value="ECO:0007669"/>
    <property type="project" value="UniProtKB-EC"/>
</dbReference>
<evidence type="ECO:0000256" key="4">
    <source>
        <dbReference type="ARBA" id="ARBA00007705"/>
    </source>
</evidence>
<reference evidence="31" key="2">
    <citation type="submission" date="2025-08" db="UniProtKB">
        <authorList>
            <consortium name="Ensembl"/>
        </authorList>
    </citation>
    <scope>IDENTIFICATION</scope>
</reference>
<dbReference type="Pfam" id="PF00270">
    <property type="entry name" value="DEAD"/>
    <property type="match status" value="1"/>
</dbReference>
<evidence type="ECO:0000256" key="8">
    <source>
        <dbReference type="ARBA" id="ARBA00022454"/>
    </source>
</evidence>
<comment type="catalytic activity">
    <reaction evidence="23">
        <text>DNA(n) + a 2'-deoxyribonucleoside 5'-triphosphate = DNA(n+1) + diphosphate</text>
        <dbReference type="Rhea" id="RHEA:22508"/>
        <dbReference type="Rhea" id="RHEA-COMP:17339"/>
        <dbReference type="Rhea" id="RHEA-COMP:17340"/>
        <dbReference type="ChEBI" id="CHEBI:33019"/>
        <dbReference type="ChEBI" id="CHEBI:61560"/>
        <dbReference type="ChEBI" id="CHEBI:173112"/>
        <dbReference type="EC" id="2.7.7.49"/>
    </reaction>
</comment>
<dbReference type="Gene3D" id="3.30.70.370">
    <property type="match status" value="1"/>
</dbReference>
<dbReference type="SMART" id="SM00487">
    <property type="entry name" value="DEXDc"/>
    <property type="match status" value="1"/>
</dbReference>
<evidence type="ECO:0000256" key="19">
    <source>
        <dbReference type="ARBA" id="ARBA00023204"/>
    </source>
</evidence>
<keyword evidence="15" id="KW-0347">Helicase</keyword>
<feature type="domain" description="Helicase ATP-binding" evidence="29">
    <location>
        <begin position="339"/>
        <end position="518"/>
    </location>
</feature>
<dbReference type="InterPro" id="IPR019760">
    <property type="entry name" value="DNA-dir_DNA_pol_A_CS"/>
</dbReference>
<feature type="compositionally biased region" description="Low complexity" evidence="28">
    <location>
        <begin position="1145"/>
        <end position="1156"/>
    </location>
</feature>
<keyword evidence="18" id="KW-0007">Acetylation</keyword>
<dbReference type="SUPFAM" id="SSF53098">
    <property type="entry name" value="Ribonuclease H-like"/>
    <property type="match status" value="1"/>
</dbReference>
<dbReference type="CDD" id="cd18795">
    <property type="entry name" value="SF2_C_Ski2"/>
    <property type="match status" value="1"/>
</dbReference>
<feature type="compositionally biased region" description="Low complexity" evidence="28">
    <location>
        <begin position="1899"/>
        <end position="1916"/>
    </location>
</feature>
<dbReference type="EC" id="3.6.4.12" evidence="7"/>
<keyword evidence="19" id="KW-0234">DNA repair</keyword>
<evidence type="ECO:0000256" key="6">
    <source>
        <dbReference type="ARBA" id="ARBA00012493"/>
    </source>
</evidence>
<dbReference type="InterPro" id="IPR012337">
    <property type="entry name" value="RNaseH-like_sf"/>
</dbReference>
<feature type="region of interest" description="Disordered" evidence="28">
    <location>
        <begin position="1221"/>
        <end position="1295"/>
    </location>
</feature>
<dbReference type="GO" id="GO:0003678">
    <property type="term" value="F:DNA helicase activity"/>
    <property type="evidence" value="ECO:0007669"/>
    <property type="project" value="UniProtKB-EC"/>
</dbReference>
<feature type="region of interest" description="Disordered" evidence="28">
    <location>
        <begin position="94"/>
        <end position="155"/>
    </location>
</feature>
<dbReference type="InterPro" id="IPR014001">
    <property type="entry name" value="Helicase_ATP-bd"/>
</dbReference>
<feature type="compositionally biased region" description="Polar residues" evidence="28">
    <location>
        <begin position="119"/>
        <end position="138"/>
    </location>
</feature>
<dbReference type="GO" id="GO:0005524">
    <property type="term" value="F:ATP binding"/>
    <property type="evidence" value="ECO:0007669"/>
    <property type="project" value="UniProtKB-KW"/>
</dbReference>
<keyword evidence="21" id="KW-0511">Multifunctional enzyme</keyword>
<dbReference type="OMA" id="FHNMCQQ"/>
<accession>A0A3P8V441</accession>
<keyword evidence="10" id="KW-0808">Transferase</keyword>
<dbReference type="PANTHER" id="PTHR10133:SF62">
    <property type="entry name" value="DNA POLYMERASE THETA"/>
    <property type="match status" value="1"/>
</dbReference>
<feature type="region of interest" description="Disordered" evidence="28">
    <location>
        <begin position="1953"/>
        <end position="1983"/>
    </location>
</feature>
<dbReference type="GO" id="GO:2000042">
    <property type="term" value="P:negative regulation of double-strand break repair via homologous recombination"/>
    <property type="evidence" value="ECO:0007669"/>
    <property type="project" value="UniProtKB-ARBA"/>
</dbReference>
<evidence type="ECO:0000256" key="14">
    <source>
        <dbReference type="ARBA" id="ARBA00022801"/>
    </source>
</evidence>
<keyword evidence="8" id="KW-0158">Chromosome</keyword>
<dbReference type="InterPro" id="IPR027417">
    <property type="entry name" value="P-loop_NTPase"/>
</dbReference>
<dbReference type="EC" id="2.7.7.49" evidence="6"/>
<dbReference type="GeneTree" id="ENSGT00940000158694"/>
<evidence type="ECO:0000313" key="31">
    <source>
        <dbReference type="Ensembl" id="ENSCSEP00000007876.1"/>
    </source>
</evidence>
<dbReference type="EC" id="2.7.7.7" evidence="5"/>
<evidence type="ECO:0000256" key="27">
    <source>
        <dbReference type="ARBA" id="ARBA00078930"/>
    </source>
</evidence>
<evidence type="ECO:0000256" key="21">
    <source>
        <dbReference type="ARBA" id="ARBA00023268"/>
    </source>
</evidence>
<dbReference type="GO" id="GO:0003677">
    <property type="term" value="F:DNA binding"/>
    <property type="evidence" value="ECO:0007669"/>
    <property type="project" value="InterPro"/>
</dbReference>
<evidence type="ECO:0000256" key="23">
    <source>
        <dbReference type="ARBA" id="ARBA00048173"/>
    </source>
</evidence>
<evidence type="ECO:0000259" key="30">
    <source>
        <dbReference type="PROSITE" id="PS51194"/>
    </source>
</evidence>
<evidence type="ECO:0000256" key="7">
    <source>
        <dbReference type="ARBA" id="ARBA00012551"/>
    </source>
</evidence>
<dbReference type="InParanoid" id="A0A3P8V441"/>
<dbReference type="InterPro" id="IPR043502">
    <property type="entry name" value="DNA/RNA_pol_sf"/>
</dbReference>
<evidence type="ECO:0000256" key="11">
    <source>
        <dbReference type="ARBA" id="ARBA00022695"/>
    </source>
</evidence>
<dbReference type="PROSITE" id="PS51192">
    <property type="entry name" value="HELICASE_ATP_BIND_1"/>
    <property type="match status" value="1"/>
</dbReference>
<keyword evidence="17" id="KW-0239">DNA-directed DNA polymerase</keyword>
<evidence type="ECO:0000256" key="13">
    <source>
        <dbReference type="ARBA" id="ARBA00022763"/>
    </source>
</evidence>
<dbReference type="Gene3D" id="1.20.1060.10">
    <property type="entry name" value="Taq DNA Polymerase, Chain T, domain 4"/>
    <property type="match status" value="1"/>
</dbReference>
<keyword evidence="32" id="KW-1185">Reference proteome</keyword>
<evidence type="ECO:0000256" key="20">
    <source>
        <dbReference type="ARBA" id="ARBA00023242"/>
    </source>
</evidence>
<evidence type="ECO:0000256" key="1">
    <source>
        <dbReference type="ARBA" id="ARBA00001946"/>
    </source>
</evidence>
<keyword evidence="11" id="KW-0548">Nucleotidyltransferase</keyword>
<dbReference type="InterPro" id="IPR001098">
    <property type="entry name" value="DNA-dir_DNA_pol_A_palm_dom"/>
</dbReference>